<evidence type="ECO:0000259" key="2">
    <source>
        <dbReference type="SMART" id="SM00860"/>
    </source>
</evidence>
<name>A0A8C2Y113_CAPHI</name>
<feature type="domain" description="Knr4/Smi1-like" evidence="2">
    <location>
        <begin position="288"/>
        <end position="431"/>
    </location>
</feature>
<feature type="compositionally biased region" description="Basic residues" evidence="1">
    <location>
        <begin position="142"/>
        <end position="153"/>
    </location>
</feature>
<feature type="region of interest" description="Disordered" evidence="1">
    <location>
        <begin position="96"/>
        <end position="261"/>
    </location>
</feature>
<sequence length="539" mass="58744">MKIHRHCQAFEVRRGTDSLLTAQARDNPKPRRKAPGPPNAVPSSRSSLLTDPAGRRSPQGRETAWVESPHLELQPGETVQALCYLIPKQGDCQAARLHGPAPGVRSDLPPSAPSPSRPLAPGKAPAPPVRRAKDTVPAPERRRARAGGARHVRHLETTATRGVAPGPPRPGPQARSGLATRHRGPPPLARPAPAGRDGPAGGVAGSRRRGVEHPPGQREQAPRGTTTPRPVPTPSPAARGAGTRDMEETSPPLLGSSKPHLEKLTLGVTRILESSPGVTEVTIIEKPPAERHMISSWEQKNNCVLPEDLKNFYLMTNGFHMTWNVKLDEHTIPLGSMAINNISKLTQLNQSSMYSLPNAPTLADLEDDIQEASENQPEKPHFDSRSVIFELDPCNGNGKVCLVYKRGKPGLAQDTEIWFLDRALYWHFLTDTFTAYYRLLITHLGLPQWQYAFTSYGISPQAKQWFNMYKPITYNTNLLTEETDSFVNKLDPSKVFKSKNKTIIPKKKGPVQSAGGQKGPSGPASTSKSSSGSGNPVRK</sequence>
<dbReference type="PANTHER" id="PTHR31854:SF2">
    <property type="entry name" value="TUBULIN POLYGLUTAMYLASE COMPLEX SUBUNIT 2"/>
    <property type="match status" value="1"/>
</dbReference>
<evidence type="ECO:0000256" key="1">
    <source>
        <dbReference type="SAM" id="MobiDB-lite"/>
    </source>
</evidence>
<dbReference type="PANTHER" id="PTHR31854">
    <property type="entry name" value="TUBULIN POLYGLUTAMYLASE COMPLEX SUBUNIT 2"/>
    <property type="match status" value="1"/>
</dbReference>
<evidence type="ECO:0000313" key="3">
    <source>
        <dbReference type="Ensembl" id="ENSCHIP00010037800.1"/>
    </source>
</evidence>
<dbReference type="AlphaFoldDB" id="A0A8C2Y113"/>
<proteinExistence type="predicted"/>
<accession>A0A8C2Y113</accession>
<dbReference type="InterPro" id="IPR039231">
    <property type="entry name" value="TPGS2"/>
</dbReference>
<dbReference type="SMART" id="SM00860">
    <property type="entry name" value="SMI1_KNR4"/>
    <property type="match status" value="1"/>
</dbReference>
<dbReference type="Ensembl" id="ENSCHIT00010052965.1">
    <property type="protein sequence ID" value="ENSCHIP00010037800.1"/>
    <property type="gene ID" value="ENSCHIG00010027999.1"/>
</dbReference>
<reference evidence="3" key="2">
    <citation type="submission" date="2025-08" db="UniProtKB">
        <authorList>
            <consortium name="Ensembl"/>
        </authorList>
    </citation>
    <scope>IDENTIFICATION</scope>
</reference>
<dbReference type="SUPFAM" id="SSF160631">
    <property type="entry name" value="SMI1/KNR4-like"/>
    <property type="match status" value="1"/>
</dbReference>
<feature type="region of interest" description="Disordered" evidence="1">
    <location>
        <begin position="14"/>
        <end position="68"/>
    </location>
</feature>
<dbReference type="Gene3D" id="3.40.1580.10">
    <property type="entry name" value="SMI1/KNR4-like"/>
    <property type="match status" value="1"/>
</dbReference>
<feature type="region of interest" description="Disordered" evidence="1">
    <location>
        <begin position="498"/>
        <end position="539"/>
    </location>
</feature>
<dbReference type="Pfam" id="PF09346">
    <property type="entry name" value="SMI1_KNR4"/>
    <property type="match status" value="1"/>
</dbReference>
<feature type="compositionally biased region" description="Pro residues" evidence="1">
    <location>
        <begin position="110"/>
        <end position="128"/>
    </location>
</feature>
<organism evidence="3">
    <name type="scientific">Capra hircus</name>
    <name type="common">Goat</name>
    <dbReference type="NCBI Taxonomy" id="9925"/>
    <lineage>
        <taxon>Eukaryota</taxon>
        <taxon>Metazoa</taxon>
        <taxon>Chordata</taxon>
        <taxon>Craniata</taxon>
        <taxon>Vertebrata</taxon>
        <taxon>Euteleostomi</taxon>
        <taxon>Mammalia</taxon>
        <taxon>Eutheria</taxon>
        <taxon>Laurasiatheria</taxon>
        <taxon>Artiodactyla</taxon>
        <taxon>Ruminantia</taxon>
        <taxon>Pecora</taxon>
        <taxon>Bovidae</taxon>
        <taxon>Caprinae</taxon>
        <taxon>Capra</taxon>
    </lineage>
</organism>
<feature type="compositionally biased region" description="Basic residues" evidence="1">
    <location>
        <begin position="498"/>
        <end position="509"/>
    </location>
</feature>
<dbReference type="InterPro" id="IPR037883">
    <property type="entry name" value="Knr4/Smi1-like_sf"/>
</dbReference>
<protein>
    <recommendedName>
        <fullName evidence="2">Knr4/Smi1-like domain-containing protein</fullName>
    </recommendedName>
</protein>
<reference evidence="3" key="1">
    <citation type="submission" date="2019-03" db="EMBL/GenBank/DDBJ databases">
        <title>Genome sequencing and reference-guided assembly of Black Bengal Goat (Capra hircus).</title>
        <authorList>
            <person name="Siddiki A.Z."/>
            <person name="Baten A."/>
            <person name="Billah M."/>
            <person name="Alam M.A.U."/>
            <person name="Shawrob K.S.M."/>
            <person name="Saha S."/>
            <person name="Chowdhury M."/>
            <person name="Rahman A.H."/>
            <person name="Stear M."/>
            <person name="Miah G."/>
            <person name="Das G.B."/>
            <person name="Hossain M.M."/>
            <person name="Kumkum M."/>
            <person name="Islam M.S."/>
            <person name="Mollah A.M."/>
            <person name="Ahsan A."/>
            <person name="Tusar F."/>
            <person name="Khan M.K.I."/>
        </authorList>
    </citation>
    <scope>NUCLEOTIDE SEQUENCE [LARGE SCALE GENOMIC DNA]</scope>
</reference>
<dbReference type="InterPro" id="IPR018958">
    <property type="entry name" value="Knr4/Smi1-like_dom"/>
</dbReference>
<feature type="compositionally biased region" description="Low complexity" evidence="1">
    <location>
        <begin position="520"/>
        <end position="539"/>
    </location>
</feature>